<dbReference type="EMBL" id="NJES01000357">
    <property type="protein sequence ID" value="PHH73243.1"/>
    <property type="molecule type" value="Genomic_DNA"/>
</dbReference>
<dbReference type="Pfam" id="PF10382">
    <property type="entry name" value="ZGRF1-like_N"/>
    <property type="match status" value="1"/>
</dbReference>
<dbReference type="GO" id="GO:0035861">
    <property type="term" value="C:site of double-strand break"/>
    <property type="evidence" value="ECO:0007669"/>
    <property type="project" value="TreeGrafter"/>
</dbReference>
<dbReference type="PANTHER" id="PTHR28535:SF1">
    <property type="entry name" value="PROTEIN ZGRF1"/>
    <property type="match status" value="1"/>
</dbReference>
<keyword evidence="3" id="KW-1185">Reference proteome</keyword>
<reference evidence="2 3" key="1">
    <citation type="submission" date="2017-06" db="EMBL/GenBank/DDBJ databases">
        <title>Ant-infecting Ophiocordyceps genomes reveal a high diversity of potential behavioral manipulation genes and a possible major role for enterotoxins.</title>
        <authorList>
            <person name="De Bekker C."/>
            <person name="Evans H.C."/>
            <person name="Brachmann A."/>
            <person name="Hughes D.P."/>
        </authorList>
    </citation>
    <scope>NUCLEOTIDE SEQUENCE [LARGE SCALE GENOMIC DNA]</scope>
    <source>
        <strain evidence="2 3">Map16</strain>
    </source>
</reference>
<dbReference type="InterPro" id="IPR018838">
    <property type="entry name" value="ZGRF1-like_N"/>
</dbReference>
<comment type="caution">
    <text evidence="2">The sequence shown here is derived from an EMBL/GenBank/DDBJ whole genome shotgun (WGS) entry which is preliminary data.</text>
</comment>
<dbReference type="GO" id="GO:0006302">
    <property type="term" value="P:double-strand break repair"/>
    <property type="evidence" value="ECO:0007669"/>
    <property type="project" value="TreeGrafter"/>
</dbReference>
<accession>A0A2C5Z060</accession>
<sequence length="120" mass="13384">MSHAVNKPDDAPQAPTSAPVLDYRCLFTHDLRRKQKRWQDGRLKYHTFNRRVMVYDDGGNLVGDAHAREGPLAEGDEMELENGAAAVVQVGECGVVCEDAWGEDAWNDEDAWFDEGGCCE</sequence>
<gene>
    <name evidence="2" type="ORF">CDD80_3934</name>
</gene>
<evidence type="ECO:0000259" key="1">
    <source>
        <dbReference type="Pfam" id="PF10382"/>
    </source>
</evidence>
<feature type="domain" description="5'-3' DNA helicase ZGRF1-like N-terminal" evidence="1">
    <location>
        <begin position="20"/>
        <end position="93"/>
    </location>
</feature>
<dbReference type="STRING" id="2004952.A0A2C5Z060"/>
<evidence type="ECO:0000313" key="3">
    <source>
        <dbReference type="Proteomes" id="UP000226431"/>
    </source>
</evidence>
<dbReference type="PANTHER" id="PTHR28535">
    <property type="entry name" value="ZINC FINGER GRF-TYPE CONTAINING 1"/>
    <property type="match status" value="1"/>
</dbReference>
<dbReference type="AlphaFoldDB" id="A0A2C5Z060"/>
<dbReference type="GO" id="GO:0005634">
    <property type="term" value="C:nucleus"/>
    <property type="evidence" value="ECO:0007669"/>
    <property type="project" value="TreeGrafter"/>
</dbReference>
<dbReference type="InterPro" id="IPR052800">
    <property type="entry name" value="DNA_Repair_Helicase_ZGRF1"/>
</dbReference>
<protein>
    <recommendedName>
        <fullName evidence="1">5'-3' DNA helicase ZGRF1-like N-terminal domain-containing protein</fullName>
    </recommendedName>
</protein>
<dbReference type="OrthoDB" id="6513042at2759"/>
<organism evidence="2 3">
    <name type="scientific">Ophiocordyceps camponoti-rufipedis</name>
    <dbReference type="NCBI Taxonomy" id="2004952"/>
    <lineage>
        <taxon>Eukaryota</taxon>
        <taxon>Fungi</taxon>
        <taxon>Dikarya</taxon>
        <taxon>Ascomycota</taxon>
        <taxon>Pezizomycotina</taxon>
        <taxon>Sordariomycetes</taxon>
        <taxon>Hypocreomycetidae</taxon>
        <taxon>Hypocreales</taxon>
        <taxon>Ophiocordycipitaceae</taxon>
        <taxon>Ophiocordyceps</taxon>
    </lineage>
</organism>
<dbReference type="Proteomes" id="UP000226431">
    <property type="component" value="Unassembled WGS sequence"/>
</dbReference>
<evidence type="ECO:0000313" key="2">
    <source>
        <dbReference type="EMBL" id="PHH73243.1"/>
    </source>
</evidence>
<name>A0A2C5Z060_9HYPO</name>
<proteinExistence type="predicted"/>